<evidence type="ECO:0000313" key="2">
    <source>
        <dbReference type="EMBL" id="KOG30996.1"/>
    </source>
</evidence>
<dbReference type="PANTHER" id="PTHR45527">
    <property type="entry name" value="NONRIBOSOMAL PEPTIDE SYNTHETASE"/>
    <property type="match status" value="1"/>
</dbReference>
<feature type="domain" description="AMP-dependent synthetase/ligase" evidence="1">
    <location>
        <begin position="2"/>
        <end position="83"/>
    </location>
</feature>
<accession>A0ABR5IQC8</accession>
<dbReference type="InterPro" id="IPR020459">
    <property type="entry name" value="AMP-binding"/>
</dbReference>
<evidence type="ECO:0000259" key="1">
    <source>
        <dbReference type="Pfam" id="PF00501"/>
    </source>
</evidence>
<proteinExistence type="predicted"/>
<keyword evidence="3" id="KW-1185">Reference proteome</keyword>
<dbReference type="EMBL" id="LGUT01004846">
    <property type="protein sequence ID" value="KOG30996.1"/>
    <property type="molecule type" value="Genomic_DNA"/>
</dbReference>
<protein>
    <recommendedName>
        <fullName evidence="1">AMP-dependent synthetase/ligase domain-containing protein</fullName>
    </recommendedName>
</protein>
<dbReference type="InterPro" id="IPR020845">
    <property type="entry name" value="AMP-binding_CS"/>
</dbReference>
<dbReference type="PRINTS" id="PR00154">
    <property type="entry name" value="AMPBINDING"/>
</dbReference>
<feature type="non-terminal residue" evidence="2">
    <location>
        <position position="1"/>
    </location>
</feature>
<reference evidence="2 3" key="1">
    <citation type="submission" date="2015-07" db="EMBL/GenBank/DDBJ databases">
        <authorList>
            <person name="Ju K.-S."/>
            <person name="Doroghazi J.R."/>
            <person name="Metcalf W.W."/>
        </authorList>
    </citation>
    <scope>NUCLEOTIDE SEQUENCE [LARGE SCALE GENOMIC DNA]</scope>
    <source>
        <strain evidence="2 3">NRRL B-3589</strain>
    </source>
</reference>
<dbReference type="PROSITE" id="PS00455">
    <property type="entry name" value="AMP_BINDING"/>
    <property type="match status" value="1"/>
</dbReference>
<gene>
    <name evidence="2" type="ORF">ADK38_48085</name>
</gene>
<organism evidence="2 3">
    <name type="scientific">Streptomyces varsoviensis</name>
    <dbReference type="NCBI Taxonomy" id="67373"/>
    <lineage>
        <taxon>Bacteria</taxon>
        <taxon>Bacillati</taxon>
        <taxon>Actinomycetota</taxon>
        <taxon>Actinomycetes</taxon>
        <taxon>Kitasatosporales</taxon>
        <taxon>Streptomycetaceae</taxon>
        <taxon>Streptomyces</taxon>
    </lineage>
</organism>
<dbReference type="SUPFAM" id="SSF56801">
    <property type="entry name" value="Acetyl-CoA synthetase-like"/>
    <property type="match status" value="1"/>
</dbReference>
<name>A0ABR5IQC8_9ACTN</name>
<dbReference type="Proteomes" id="UP000037020">
    <property type="component" value="Unassembled WGS sequence"/>
</dbReference>
<dbReference type="PANTHER" id="PTHR45527:SF1">
    <property type="entry name" value="FATTY ACID SYNTHASE"/>
    <property type="match status" value="1"/>
</dbReference>
<sequence length="90" mass="8981">RDRGASVVLTTAETAGAVVEGAARSVVVLGEVAEAIEAESADPFQCALEADQLAYVIYTSGSTGRPKGVAVAHGGVANLAEVMRPVLGVG</sequence>
<feature type="non-terminal residue" evidence="2">
    <location>
        <position position="90"/>
    </location>
</feature>
<comment type="caution">
    <text evidence="2">The sequence shown here is derived from an EMBL/GenBank/DDBJ whole genome shotgun (WGS) entry which is preliminary data.</text>
</comment>
<dbReference type="Pfam" id="PF00501">
    <property type="entry name" value="AMP-binding"/>
    <property type="match status" value="1"/>
</dbReference>
<dbReference type="Gene3D" id="3.40.50.980">
    <property type="match status" value="2"/>
</dbReference>
<dbReference type="InterPro" id="IPR000873">
    <property type="entry name" value="AMP-dep_synth/lig_dom"/>
</dbReference>
<evidence type="ECO:0000313" key="3">
    <source>
        <dbReference type="Proteomes" id="UP000037020"/>
    </source>
</evidence>